<reference evidence="1" key="1">
    <citation type="journal article" date="2023" name="Science">
        <title>Genome structures resolve the early diversification of teleost fishes.</title>
        <authorList>
            <person name="Parey E."/>
            <person name="Louis A."/>
            <person name="Montfort J."/>
            <person name="Bouchez O."/>
            <person name="Roques C."/>
            <person name="Iampietro C."/>
            <person name="Lluch J."/>
            <person name="Castinel A."/>
            <person name="Donnadieu C."/>
            <person name="Desvignes T."/>
            <person name="Floi Bucao C."/>
            <person name="Jouanno E."/>
            <person name="Wen M."/>
            <person name="Mejri S."/>
            <person name="Dirks R."/>
            <person name="Jansen H."/>
            <person name="Henkel C."/>
            <person name="Chen W.J."/>
            <person name="Zahm M."/>
            <person name="Cabau C."/>
            <person name="Klopp C."/>
            <person name="Thompson A.W."/>
            <person name="Robinson-Rechavi M."/>
            <person name="Braasch I."/>
            <person name="Lecointre G."/>
            <person name="Bobe J."/>
            <person name="Postlethwait J.H."/>
            <person name="Berthelot C."/>
            <person name="Roest Crollius H."/>
            <person name="Guiguen Y."/>
        </authorList>
    </citation>
    <scope>NUCLEOTIDE SEQUENCE</scope>
    <source>
        <strain evidence="1">WJC10195</strain>
    </source>
</reference>
<dbReference type="Proteomes" id="UP001152622">
    <property type="component" value="Chromosome 16"/>
</dbReference>
<evidence type="ECO:0000313" key="2">
    <source>
        <dbReference type="Proteomes" id="UP001152622"/>
    </source>
</evidence>
<protein>
    <submittedName>
        <fullName evidence="1">Uncharacterized protein</fullName>
    </submittedName>
</protein>
<evidence type="ECO:0000313" key="1">
    <source>
        <dbReference type="EMBL" id="KAJ8340024.1"/>
    </source>
</evidence>
<gene>
    <name evidence="1" type="ORF">SKAU_G00346570</name>
</gene>
<accession>A0A9Q1EJI2</accession>
<dbReference type="AlphaFoldDB" id="A0A9Q1EJI2"/>
<comment type="caution">
    <text evidence="1">The sequence shown here is derived from an EMBL/GenBank/DDBJ whole genome shotgun (WGS) entry which is preliminary data.</text>
</comment>
<dbReference type="EMBL" id="JAINUF010000016">
    <property type="protein sequence ID" value="KAJ8340024.1"/>
    <property type="molecule type" value="Genomic_DNA"/>
</dbReference>
<proteinExistence type="predicted"/>
<name>A0A9Q1EJI2_SYNKA</name>
<keyword evidence="2" id="KW-1185">Reference proteome</keyword>
<organism evidence="1 2">
    <name type="scientific">Synaphobranchus kaupii</name>
    <name type="common">Kaup's arrowtooth eel</name>
    <dbReference type="NCBI Taxonomy" id="118154"/>
    <lineage>
        <taxon>Eukaryota</taxon>
        <taxon>Metazoa</taxon>
        <taxon>Chordata</taxon>
        <taxon>Craniata</taxon>
        <taxon>Vertebrata</taxon>
        <taxon>Euteleostomi</taxon>
        <taxon>Actinopterygii</taxon>
        <taxon>Neopterygii</taxon>
        <taxon>Teleostei</taxon>
        <taxon>Anguilliformes</taxon>
        <taxon>Synaphobranchidae</taxon>
        <taxon>Synaphobranchus</taxon>
    </lineage>
</organism>
<sequence>MNELQGADVLFTCHGVHRESANNSHELTKVALRNRLAISLEWRQPRRTAGPHSAGSAKMAREPAVSLVLPRFCRQCAGPCACEGATTMLF</sequence>